<protein>
    <submittedName>
        <fullName evidence="1">Clp protease proteolytic subunit ClpP</fullName>
    </submittedName>
</protein>
<dbReference type="GO" id="GO:0006508">
    <property type="term" value="P:proteolysis"/>
    <property type="evidence" value="ECO:0007669"/>
    <property type="project" value="UniProtKB-KW"/>
</dbReference>
<dbReference type="Proteomes" id="UP000494172">
    <property type="component" value="Unassembled WGS sequence"/>
</dbReference>
<comment type="caution">
    <text evidence="1">The sequence shown here is derived from an EMBL/GenBank/DDBJ whole genome shotgun (WGS) entry which is preliminary data.</text>
</comment>
<dbReference type="GO" id="GO:0008233">
    <property type="term" value="F:peptidase activity"/>
    <property type="evidence" value="ECO:0007669"/>
    <property type="project" value="UniProtKB-KW"/>
</dbReference>
<evidence type="ECO:0000313" key="1">
    <source>
        <dbReference type="EMBL" id="VWC15843.1"/>
    </source>
</evidence>
<evidence type="ECO:0000313" key="2">
    <source>
        <dbReference type="Proteomes" id="UP000494172"/>
    </source>
</evidence>
<name>A0A9Q9UTB3_9BURK</name>
<accession>A0A9Q9UTB3</accession>
<dbReference type="EMBL" id="CABVPX010000028">
    <property type="protein sequence ID" value="VWC15843.1"/>
    <property type="molecule type" value="Genomic_DNA"/>
</dbReference>
<proteinExistence type="predicted"/>
<sequence>METMTPDTAWDFRLSAEGVAKYRPAIKIVSSEPEIDKRIANR</sequence>
<keyword evidence="1" id="KW-0645">Protease</keyword>
<keyword evidence="1" id="KW-0378">Hydrolase</keyword>
<reference evidence="1 2" key="1">
    <citation type="submission" date="2019-09" db="EMBL/GenBank/DDBJ databases">
        <authorList>
            <person name="Depoorter E."/>
        </authorList>
    </citation>
    <scope>NUCLEOTIDE SEQUENCE [LARGE SCALE GENOMIC DNA]</scope>
    <source>
        <strain evidence="1">LMG 24066</strain>
    </source>
</reference>
<organism evidence="1 2">
    <name type="scientific">Burkholderia arboris</name>
    <dbReference type="NCBI Taxonomy" id="488730"/>
    <lineage>
        <taxon>Bacteria</taxon>
        <taxon>Pseudomonadati</taxon>
        <taxon>Pseudomonadota</taxon>
        <taxon>Betaproteobacteria</taxon>
        <taxon>Burkholderiales</taxon>
        <taxon>Burkholderiaceae</taxon>
        <taxon>Burkholderia</taxon>
        <taxon>Burkholderia cepacia complex</taxon>
    </lineage>
</organism>
<gene>
    <name evidence="1" type="ORF">BAR24066_05530</name>
</gene>
<dbReference type="AlphaFoldDB" id="A0A9Q9UTB3"/>